<gene>
    <name evidence="3" type="ORF">Strain138_000816</name>
    <name evidence="4" type="ORF">Strain318_000816</name>
</gene>
<accession>A0AA49Q465</accession>
<dbReference type="Pfam" id="PF01381">
    <property type="entry name" value="HTH_3"/>
    <property type="match status" value="1"/>
</dbReference>
<keyword evidence="1" id="KW-0238">DNA-binding</keyword>
<feature type="domain" description="HTH cro/C1-type" evidence="2">
    <location>
        <begin position="17"/>
        <end position="71"/>
    </location>
</feature>
<dbReference type="SMART" id="SM00530">
    <property type="entry name" value="HTH_XRE"/>
    <property type="match status" value="1"/>
</dbReference>
<dbReference type="RefSeq" id="WP_367887260.1">
    <property type="nucleotide sequence ID" value="NZ_CP130612.1"/>
</dbReference>
<dbReference type="Proteomes" id="UP001229955">
    <property type="component" value="Chromosome"/>
</dbReference>
<evidence type="ECO:0000313" key="3">
    <source>
        <dbReference type="EMBL" id="WKW11561.1"/>
    </source>
</evidence>
<accession>A0AA49Q770</accession>
<reference evidence="3" key="1">
    <citation type="submission" date="2023-07" db="EMBL/GenBank/DDBJ databases">
        <authorList>
            <person name="Haufschild T."/>
            <person name="Kallscheuer N."/>
            <person name="Hammer J."/>
            <person name="Kohn T."/>
            <person name="Kabuu M."/>
            <person name="Jogler M."/>
            <person name="Wohfarth N."/>
            <person name="Heuer A."/>
            <person name="Rohde M."/>
            <person name="van Teeseling M.C.F."/>
            <person name="Jogler C."/>
        </authorList>
    </citation>
    <scope>NUCLEOTIDE SEQUENCE</scope>
    <source>
        <strain evidence="3">Strain 138</strain>
        <strain evidence="4">Strain 318</strain>
    </source>
</reference>
<evidence type="ECO:0000256" key="1">
    <source>
        <dbReference type="ARBA" id="ARBA00023125"/>
    </source>
</evidence>
<organism evidence="3">
    <name type="scientific">Pseudogemmatithrix spongiicola</name>
    <dbReference type="NCBI Taxonomy" id="3062599"/>
    <lineage>
        <taxon>Bacteria</taxon>
        <taxon>Pseudomonadati</taxon>
        <taxon>Gemmatimonadota</taxon>
        <taxon>Gemmatimonadia</taxon>
        <taxon>Gemmatimonadales</taxon>
        <taxon>Gemmatimonadaceae</taxon>
        <taxon>Pseudogemmatithrix</taxon>
    </lineage>
</organism>
<sequence>MKTSSASNEGPRIHNRLAVLRAERDLTRQQLAEALGVNYQTIGYLERGEYNPSLDLALRIAELFALPVEAIFSRQPFAPLSQMVYARPDALPSDRGTRP</sequence>
<dbReference type="SUPFAM" id="SSF47413">
    <property type="entry name" value="lambda repressor-like DNA-binding domains"/>
    <property type="match status" value="1"/>
</dbReference>
<dbReference type="CDD" id="cd00093">
    <property type="entry name" value="HTH_XRE"/>
    <property type="match status" value="1"/>
</dbReference>
<dbReference type="PANTHER" id="PTHR46558">
    <property type="entry name" value="TRACRIPTIONAL REGULATORY PROTEIN-RELATED-RELATED"/>
    <property type="match status" value="1"/>
</dbReference>
<dbReference type="EMBL" id="CP130612">
    <property type="protein sequence ID" value="WKW11561.1"/>
    <property type="molecule type" value="Genomic_DNA"/>
</dbReference>
<proteinExistence type="predicted"/>
<dbReference type="PROSITE" id="PS50943">
    <property type="entry name" value="HTH_CROC1"/>
    <property type="match status" value="1"/>
</dbReference>
<name>A0AA49Q465_9BACT</name>
<protein>
    <submittedName>
        <fullName evidence="3">Helix-turn-helix transcriptional regulator</fullName>
    </submittedName>
</protein>
<evidence type="ECO:0000313" key="5">
    <source>
        <dbReference type="Proteomes" id="UP001229955"/>
    </source>
</evidence>
<dbReference type="InterPro" id="IPR010982">
    <property type="entry name" value="Lambda_DNA-bd_dom_sf"/>
</dbReference>
<dbReference type="Gene3D" id="1.10.260.40">
    <property type="entry name" value="lambda repressor-like DNA-binding domains"/>
    <property type="match status" value="1"/>
</dbReference>
<dbReference type="PANTHER" id="PTHR46558:SF4">
    <property type="entry name" value="DNA-BIDING PHAGE PROTEIN"/>
    <property type="match status" value="1"/>
</dbReference>
<dbReference type="InterPro" id="IPR001387">
    <property type="entry name" value="Cro/C1-type_HTH"/>
</dbReference>
<dbReference type="EMBL" id="CP130613">
    <property type="protein sequence ID" value="WKW14471.1"/>
    <property type="molecule type" value="Genomic_DNA"/>
</dbReference>
<evidence type="ECO:0000259" key="2">
    <source>
        <dbReference type="PROSITE" id="PS50943"/>
    </source>
</evidence>
<dbReference type="GO" id="GO:0003677">
    <property type="term" value="F:DNA binding"/>
    <property type="evidence" value="ECO:0007669"/>
    <property type="project" value="UniProtKB-KW"/>
</dbReference>
<keyword evidence="5" id="KW-1185">Reference proteome</keyword>
<evidence type="ECO:0000313" key="4">
    <source>
        <dbReference type="EMBL" id="WKW14471.1"/>
    </source>
</evidence>
<dbReference type="KEGG" id="pspc:Strain318_000816"/>
<dbReference type="AlphaFoldDB" id="A0AA49Q465"/>